<dbReference type="OrthoDB" id="9884430at2"/>
<dbReference type="AlphaFoldDB" id="A0A2K4ZM19"/>
<organism evidence="2 3">
    <name type="scientific">Acetatifactor muris</name>
    <dbReference type="NCBI Taxonomy" id="879566"/>
    <lineage>
        <taxon>Bacteria</taxon>
        <taxon>Bacillati</taxon>
        <taxon>Bacillota</taxon>
        <taxon>Clostridia</taxon>
        <taxon>Lachnospirales</taxon>
        <taxon>Lachnospiraceae</taxon>
        <taxon>Acetatifactor</taxon>
    </lineage>
</organism>
<gene>
    <name evidence="2" type="ORF">AMURIS_04209</name>
</gene>
<reference evidence="2 3" key="1">
    <citation type="submission" date="2018-01" db="EMBL/GenBank/DDBJ databases">
        <authorList>
            <person name="Gaut B.S."/>
            <person name="Morton B.R."/>
            <person name="Clegg M.T."/>
            <person name="Duvall M.R."/>
        </authorList>
    </citation>
    <scope>NUCLEOTIDE SEQUENCE [LARGE SCALE GENOMIC DNA]</scope>
    <source>
        <strain evidence="2">GP69</strain>
    </source>
</reference>
<protein>
    <submittedName>
        <fullName evidence="2">Uncharacterized protein</fullName>
    </submittedName>
</protein>
<dbReference type="RefSeq" id="WP_103241453.1">
    <property type="nucleotide sequence ID" value="NZ_JANJZD010000026.1"/>
</dbReference>
<accession>A0A2K4ZM19</accession>
<sequence>MDIEKLKQEYLNTLSELQNDILVLQSRIKKAKNKLEGVKTEEDIEKFRRESDLEDELKYICLFD</sequence>
<name>A0A2K4ZM19_9FIRM</name>
<keyword evidence="1" id="KW-0175">Coiled coil</keyword>
<keyword evidence="3" id="KW-1185">Reference proteome</keyword>
<evidence type="ECO:0000313" key="2">
    <source>
        <dbReference type="EMBL" id="SOY31466.1"/>
    </source>
</evidence>
<evidence type="ECO:0000313" key="3">
    <source>
        <dbReference type="Proteomes" id="UP000236311"/>
    </source>
</evidence>
<proteinExistence type="predicted"/>
<dbReference type="Proteomes" id="UP000236311">
    <property type="component" value="Unassembled WGS sequence"/>
</dbReference>
<evidence type="ECO:0000256" key="1">
    <source>
        <dbReference type="SAM" id="Coils"/>
    </source>
</evidence>
<dbReference type="EMBL" id="OFSM01000026">
    <property type="protein sequence ID" value="SOY31466.1"/>
    <property type="molecule type" value="Genomic_DNA"/>
</dbReference>
<feature type="coiled-coil region" evidence="1">
    <location>
        <begin position="7"/>
        <end position="41"/>
    </location>
</feature>